<feature type="chain" id="PRO_5043431974" evidence="1">
    <location>
        <begin position="20"/>
        <end position="113"/>
    </location>
</feature>
<dbReference type="RefSeq" id="WP_012746753.1">
    <property type="nucleotide sequence ID" value="NZ_CAIGKF010000003.1"/>
</dbReference>
<protein>
    <submittedName>
        <fullName evidence="2">Competence protein ComEA</fullName>
    </submittedName>
</protein>
<accession>A0AAW8EEK9</accession>
<keyword evidence="1" id="KW-0732">Signal</keyword>
<evidence type="ECO:0000256" key="1">
    <source>
        <dbReference type="SAM" id="SignalP"/>
    </source>
</evidence>
<reference evidence="2" key="1">
    <citation type="submission" date="2023-07" db="EMBL/GenBank/DDBJ databases">
        <title>Sorghum-associated microbial communities from plants grown in Nebraska, USA.</title>
        <authorList>
            <person name="Schachtman D."/>
        </authorList>
    </citation>
    <scope>NUCLEOTIDE SEQUENCE</scope>
    <source>
        <strain evidence="2">DS3315</strain>
    </source>
</reference>
<dbReference type="Proteomes" id="UP001224845">
    <property type="component" value="Unassembled WGS sequence"/>
</dbReference>
<proteinExistence type="predicted"/>
<gene>
    <name evidence="2" type="ORF">J2W39_002612</name>
</gene>
<dbReference type="Gene3D" id="1.10.150.320">
    <property type="entry name" value="Photosystem II 12 kDa extrinsic protein"/>
    <property type="match status" value="1"/>
</dbReference>
<evidence type="ECO:0000313" key="3">
    <source>
        <dbReference type="Proteomes" id="UP001224845"/>
    </source>
</evidence>
<evidence type="ECO:0000313" key="2">
    <source>
        <dbReference type="EMBL" id="MDP9971375.1"/>
    </source>
</evidence>
<sequence>MLKKILAVMAMLFAAVSFAAVDANKGTAADLDGIKGVGPAMSKRILDARKEGEFKDWPDFMQRVKGVKEKKAGKLSAEGLTVNGKAFGGTAGEAVAAKAEKPAKAAAAKPAKP</sequence>
<feature type="signal peptide" evidence="1">
    <location>
        <begin position="1"/>
        <end position="19"/>
    </location>
</feature>
<organism evidence="2 3">
    <name type="scientific">Variovorax paradoxus</name>
    <dbReference type="NCBI Taxonomy" id="34073"/>
    <lineage>
        <taxon>Bacteria</taxon>
        <taxon>Pseudomonadati</taxon>
        <taxon>Pseudomonadota</taxon>
        <taxon>Betaproteobacteria</taxon>
        <taxon>Burkholderiales</taxon>
        <taxon>Comamonadaceae</taxon>
        <taxon>Variovorax</taxon>
    </lineage>
</organism>
<dbReference type="SUPFAM" id="SSF160975">
    <property type="entry name" value="AF1531-like"/>
    <property type="match status" value="1"/>
</dbReference>
<comment type="caution">
    <text evidence="2">The sequence shown here is derived from an EMBL/GenBank/DDBJ whole genome shotgun (WGS) entry which is preliminary data.</text>
</comment>
<dbReference type="AlphaFoldDB" id="A0AAW8EEK9"/>
<dbReference type="GeneID" id="99713202"/>
<name>A0AAW8EEK9_VARPD</name>
<dbReference type="Pfam" id="PF12836">
    <property type="entry name" value="HHH_3"/>
    <property type="match status" value="1"/>
</dbReference>
<dbReference type="EMBL" id="JAUSRV010000006">
    <property type="protein sequence ID" value="MDP9971375.1"/>
    <property type="molecule type" value="Genomic_DNA"/>
</dbReference>